<gene>
    <name evidence="1" type="ORF">UFOVP731_27</name>
</gene>
<reference evidence="1" key="1">
    <citation type="submission" date="2020-04" db="EMBL/GenBank/DDBJ databases">
        <authorList>
            <person name="Chiriac C."/>
            <person name="Salcher M."/>
            <person name="Ghai R."/>
            <person name="Kavagutti S V."/>
        </authorList>
    </citation>
    <scope>NUCLEOTIDE SEQUENCE</scope>
</reference>
<protein>
    <submittedName>
        <fullName evidence="1">Uncharacterized protein</fullName>
    </submittedName>
</protein>
<proteinExistence type="predicted"/>
<evidence type="ECO:0000313" key="1">
    <source>
        <dbReference type="EMBL" id="CAB4161015.1"/>
    </source>
</evidence>
<sequence length="49" mass="5485">MPEAKPNDSAVKDENELRGINVLYQMACLDALIHGMPIPKYPTEEEKNA</sequence>
<organism evidence="1">
    <name type="scientific">uncultured Caudovirales phage</name>
    <dbReference type="NCBI Taxonomy" id="2100421"/>
    <lineage>
        <taxon>Viruses</taxon>
        <taxon>Duplodnaviria</taxon>
        <taxon>Heunggongvirae</taxon>
        <taxon>Uroviricota</taxon>
        <taxon>Caudoviricetes</taxon>
        <taxon>Peduoviridae</taxon>
        <taxon>Maltschvirus</taxon>
        <taxon>Maltschvirus maltsch</taxon>
    </lineage>
</organism>
<dbReference type="EMBL" id="LR796705">
    <property type="protein sequence ID" value="CAB4161015.1"/>
    <property type="molecule type" value="Genomic_DNA"/>
</dbReference>
<accession>A0A6J5NVA6</accession>
<name>A0A6J5NVA6_9CAUD</name>